<sequence>MELPTSLSTIFHYLFDLIKKFLVSGAVSDFIHKLSDLTDTFLASDTVVHVLQWFKKENVHTMVAVVVIILLFLSCCGCLSWIVCSCCRCLAWIVGSCCGCLAKSVRSCCGCLAWSVKSCRGGPAKSGKTMKAPGRNSRIPRSNFEASPLLGYCHCCNKYPISTRYIGTSRTTHHPLGIK</sequence>
<organism evidence="2 3">
    <name type="scientific">Populus alba x Populus x berolinensis</name>
    <dbReference type="NCBI Taxonomy" id="444605"/>
    <lineage>
        <taxon>Eukaryota</taxon>
        <taxon>Viridiplantae</taxon>
        <taxon>Streptophyta</taxon>
        <taxon>Embryophyta</taxon>
        <taxon>Tracheophyta</taxon>
        <taxon>Spermatophyta</taxon>
        <taxon>Magnoliopsida</taxon>
        <taxon>eudicotyledons</taxon>
        <taxon>Gunneridae</taxon>
        <taxon>Pentapetalae</taxon>
        <taxon>rosids</taxon>
        <taxon>fabids</taxon>
        <taxon>Malpighiales</taxon>
        <taxon>Salicaceae</taxon>
        <taxon>Saliceae</taxon>
        <taxon>Populus</taxon>
    </lineage>
</organism>
<keyword evidence="1" id="KW-1133">Transmembrane helix</keyword>
<keyword evidence="1" id="KW-0812">Transmembrane</keyword>
<evidence type="ECO:0000313" key="3">
    <source>
        <dbReference type="Proteomes" id="UP001164929"/>
    </source>
</evidence>
<accession>A0AAD6L9Q1</accession>
<reference evidence="2" key="1">
    <citation type="journal article" date="2023" name="Mol. Ecol. Resour.">
        <title>Chromosome-level genome assembly of a triploid poplar Populus alba 'Berolinensis'.</title>
        <authorList>
            <person name="Chen S."/>
            <person name="Yu Y."/>
            <person name="Wang X."/>
            <person name="Wang S."/>
            <person name="Zhang T."/>
            <person name="Zhou Y."/>
            <person name="He R."/>
            <person name="Meng N."/>
            <person name="Wang Y."/>
            <person name="Liu W."/>
            <person name="Liu Z."/>
            <person name="Liu J."/>
            <person name="Guo Q."/>
            <person name="Huang H."/>
            <person name="Sederoff R.R."/>
            <person name="Wang G."/>
            <person name="Qu G."/>
            <person name="Chen S."/>
        </authorList>
    </citation>
    <scope>NUCLEOTIDE SEQUENCE</scope>
    <source>
        <strain evidence="2">SC-2020</strain>
    </source>
</reference>
<evidence type="ECO:0000256" key="1">
    <source>
        <dbReference type="SAM" id="Phobius"/>
    </source>
</evidence>
<keyword evidence="1" id="KW-0472">Membrane</keyword>
<gene>
    <name evidence="2" type="ORF">NC653_041916</name>
</gene>
<name>A0AAD6L9Q1_9ROSI</name>
<dbReference type="Proteomes" id="UP001164929">
    <property type="component" value="Chromosome 19"/>
</dbReference>
<keyword evidence="3" id="KW-1185">Reference proteome</keyword>
<evidence type="ECO:0000313" key="2">
    <source>
        <dbReference type="EMBL" id="KAJ6952921.1"/>
    </source>
</evidence>
<protein>
    <submittedName>
        <fullName evidence="2">Uncharacterized protein</fullName>
    </submittedName>
</protein>
<proteinExistence type="predicted"/>
<comment type="caution">
    <text evidence="2">The sequence shown here is derived from an EMBL/GenBank/DDBJ whole genome shotgun (WGS) entry which is preliminary data.</text>
</comment>
<dbReference type="EMBL" id="JAQIZT010000019">
    <property type="protein sequence ID" value="KAJ6952921.1"/>
    <property type="molecule type" value="Genomic_DNA"/>
</dbReference>
<dbReference type="AlphaFoldDB" id="A0AAD6L9Q1"/>
<feature type="transmembrane region" description="Helical" evidence="1">
    <location>
        <begin position="62"/>
        <end position="83"/>
    </location>
</feature>